<dbReference type="Pfam" id="PF07355">
    <property type="entry name" value="GRDB"/>
    <property type="match status" value="1"/>
</dbReference>
<evidence type="ECO:0008006" key="4">
    <source>
        <dbReference type="Google" id="ProtNLM"/>
    </source>
</evidence>
<gene>
    <name evidence="2" type="ORF">EVA68_07670</name>
</gene>
<dbReference type="EMBL" id="SHAG01000046">
    <property type="protein sequence ID" value="RZO75151.1"/>
    <property type="molecule type" value="Genomic_DNA"/>
</dbReference>
<evidence type="ECO:0000313" key="2">
    <source>
        <dbReference type="EMBL" id="RZO75151.1"/>
    </source>
</evidence>
<evidence type="ECO:0000313" key="3">
    <source>
        <dbReference type="Proteomes" id="UP000316199"/>
    </source>
</evidence>
<name>A0A520RY79_9GAMM</name>
<dbReference type="Proteomes" id="UP000316199">
    <property type="component" value="Unassembled WGS sequence"/>
</dbReference>
<organism evidence="2 3">
    <name type="scientific">OM182 bacterium</name>
    <dbReference type="NCBI Taxonomy" id="2510334"/>
    <lineage>
        <taxon>Bacteria</taxon>
        <taxon>Pseudomonadati</taxon>
        <taxon>Pseudomonadota</taxon>
        <taxon>Gammaproteobacteria</taxon>
        <taxon>OMG group</taxon>
        <taxon>OM182 clade</taxon>
    </lineage>
</organism>
<dbReference type="GO" id="GO:0050485">
    <property type="term" value="F:oxidoreductase activity, acting on X-H and Y-H to form an X-Y bond, with a disulfide as acceptor"/>
    <property type="evidence" value="ECO:0007669"/>
    <property type="project" value="InterPro"/>
</dbReference>
<dbReference type="InterPro" id="IPR010187">
    <property type="entry name" value="Various_sel_PB"/>
</dbReference>
<sequence>MTFIILDGNLRSLDYWIKTRMGVFGKDTDAVGKFAGSVPVPDFNETSFNKPKPLGQSKVAIVTTAALYQEGGDGFELGDSDFHYETLPREARDLTLGHGSVNFDRGGFAADINVVYPIDRLHEFAENGIIGEVAEYHYSFAGNQSDTVSEIRLDSGPLCAKEMLKEEVDVVLLTGT</sequence>
<accession>A0A520RY79</accession>
<dbReference type="AlphaFoldDB" id="A0A520RY79"/>
<reference evidence="2 3" key="1">
    <citation type="submission" date="2019-02" db="EMBL/GenBank/DDBJ databases">
        <title>Prokaryotic population dynamics and viral predation in marine succession experiment using metagenomics: the confinement effect.</title>
        <authorList>
            <person name="Haro-Moreno J.M."/>
            <person name="Rodriguez-Valera F."/>
            <person name="Lopez-Perez M."/>
        </authorList>
    </citation>
    <scope>NUCLEOTIDE SEQUENCE [LARGE SCALE GENOMIC DNA]</scope>
    <source>
        <strain evidence="2">MED-G157</strain>
    </source>
</reference>
<keyword evidence="1" id="KW-0560">Oxidoreductase</keyword>
<protein>
    <recommendedName>
        <fullName evidence="4">Selenoprotein B glycine/betaine/sarcosine/D-proline reductase</fullName>
    </recommendedName>
</protein>
<proteinExistence type="predicted"/>
<evidence type="ECO:0000256" key="1">
    <source>
        <dbReference type="ARBA" id="ARBA00023002"/>
    </source>
</evidence>
<comment type="caution">
    <text evidence="2">The sequence shown here is derived from an EMBL/GenBank/DDBJ whole genome shotgun (WGS) entry which is preliminary data.</text>
</comment>